<feature type="compositionally biased region" description="Pro residues" evidence="5">
    <location>
        <begin position="236"/>
        <end position="246"/>
    </location>
</feature>
<feature type="compositionally biased region" description="Basic and acidic residues" evidence="5">
    <location>
        <begin position="793"/>
        <end position="805"/>
    </location>
</feature>
<dbReference type="InterPro" id="IPR036392">
    <property type="entry name" value="PLAT/LH2_dom_sf"/>
</dbReference>
<name>A0A2T7PYL9_POMCA</name>
<feature type="region of interest" description="Disordered" evidence="5">
    <location>
        <begin position="776"/>
        <end position="857"/>
    </location>
</feature>
<keyword evidence="2 3" id="KW-0040">ANK repeat</keyword>
<feature type="domain" description="PLAT" evidence="6">
    <location>
        <begin position="311"/>
        <end position="429"/>
    </location>
</feature>
<dbReference type="PROSITE" id="PS50088">
    <property type="entry name" value="ANK_REPEAT"/>
    <property type="match status" value="3"/>
</dbReference>
<feature type="compositionally biased region" description="Low complexity" evidence="5">
    <location>
        <begin position="221"/>
        <end position="235"/>
    </location>
</feature>
<feature type="region of interest" description="Disordered" evidence="5">
    <location>
        <begin position="439"/>
        <end position="505"/>
    </location>
</feature>
<dbReference type="Pfam" id="PF12796">
    <property type="entry name" value="Ank_2"/>
    <property type="match status" value="2"/>
</dbReference>
<dbReference type="SUPFAM" id="SSF48403">
    <property type="entry name" value="Ankyrin repeat"/>
    <property type="match status" value="1"/>
</dbReference>
<organism evidence="7 8">
    <name type="scientific">Pomacea canaliculata</name>
    <name type="common">Golden apple snail</name>
    <dbReference type="NCBI Taxonomy" id="400727"/>
    <lineage>
        <taxon>Eukaryota</taxon>
        <taxon>Metazoa</taxon>
        <taxon>Spiralia</taxon>
        <taxon>Lophotrochozoa</taxon>
        <taxon>Mollusca</taxon>
        <taxon>Gastropoda</taxon>
        <taxon>Caenogastropoda</taxon>
        <taxon>Architaenioglossa</taxon>
        <taxon>Ampullarioidea</taxon>
        <taxon>Ampullariidae</taxon>
        <taxon>Pomacea</taxon>
    </lineage>
</organism>
<feature type="region of interest" description="Disordered" evidence="5">
    <location>
        <begin position="536"/>
        <end position="617"/>
    </location>
</feature>
<dbReference type="SMART" id="SM00308">
    <property type="entry name" value="LH2"/>
    <property type="match status" value="1"/>
</dbReference>
<feature type="compositionally biased region" description="Basic residues" evidence="5">
    <location>
        <begin position="470"/>
        <end position="487"/>
    </location>
</feature>
<dbReference type="EMBL" id="PZQS01000001">
    <property type="protein sequence ID" value="PVD38514.1"/>
    <property type="molecule type" value="Genomic_DNA"/>
</dbReference>
<dbReference type="PROSITE" id="PS50297">
    <property type="entry name" value="ANK_REP_REGION"/>
    <property type="match status" value="3"/>
</dbReference>
<feature type="region of interest" description="Disordered" evidence="5">
    <location>
        <begin position="145"/>
        <end position="170"/>
    </location>
</feature>
<comment type="caution">
    <text evidence="4">Lacks conserved residue(s) required for the propagation of feature annotation.</text>
</comment>
<dbReference type="STRING" id="400727.A0A2T7PYL9"/>
<sequence>MTTSSGVVNLVAKKLKYYFDVKRLEDGFDLSDVHSPVLNHPPLKARPTLQYDGLHDRALKHYFSQPEVRVHLTRLDVVDSQMQNPREKKVKKTLKKQMRKYHYLVSPNSSQKELNISLQKSPIPECYYVYTKDGIKLQPKLVGFGSAPKSQKKSEGGWPLLRSAPPTNLPRSEAERLINSASKLLVATVKNFVKRACLLVCDWWNGHLLVDSHIEPERDSSPTSTSSTTSESSRPTSPPPRPPSPLPKADRPKSARHRHHTIINMPQNQIQDEVHPVGPSPCKSEVGSQTDKHLLEKYDQMEEEVKQGPKGEYRVHVVTGKRIGSSTNADVKLVIYGDKGHTPELMLQESKYNKVKFQRGKEDLFILTAHHVGKMKKIKIGHDRPQLNFAWYLENITIHDINDKRTYYFPCQRWFSGQDDDHRTYRVLPVDREYAFVDAPDTHDLAPKKSEQSKQSESETSDSESDFVPKKGRKKDKTSLRAKHSQRSSKLSSSTSSSNSKEVNKGAAVIQMSASASSESKKTLARKEKEELLNAKMPGTVIQLQKKDSEKVEEEIHLNEGGKDGQTAATGAETLPGHKTSLEASEEKERRKKEDQRASDRQLLSGPTVHDAARSGDLHRIQELLEKFPEMKDFKDESGWTPLHLASANGHVDIIKWLTSSSHDDLDVETPTGYTSIHVAAMNGHIRALTVLNAMGASLTCKTVEKHTPLHLAARKGDLECVRWLIGNGADLQAEDNFGRTPEHLAREYGHDIVADLLRVSERDLKDPNSSLAQMHRAMQRKGSAALPTITEAEDKASSSSDKPEVGSISIKAAHKKSKAEDDLKQRRNIYEEQHRRMEKQEISFLDSIRQDVEDEA</sequence>
<keyword evidence="1" id="KW-0677">Repeat</keyword>
<dbReference type="Proteomes" id="UP000245119">
    <property type="component" value="Linkage Group LG1"/>
</dbReference>
<dbReference type="PANTHER" id="PTHR24198">
    <property type="entry name" value="ANKYRIN REPEAT AND PROTEIN KINASE DOMAIN-CONTAINING PROTEIN"/>
    <property type="match status" value="1"/>
</dbReference>
<dbReference type="InterPro" id="IPR036770">
    <property type="entry name" value="Ankyrin_rpt-contain_sf"/>
</dbReference>
<feature type="compositionally biased region" description="Low complexity" evidence="5">
    <location>
        <begin position="488"/>
        <end position="500"/>
    </location>
</feature>
<proteinExistence type="predicted"/>
<dbReference type="Pfam" id="PF01477">
    <property type="entry name" value="PLAT"/>
    <property type="match status" value="1"/>
</dbReference>
<evidence type="ECO:0000256" key="1">
    <source>
        <dbReference type="ARBA" id="ARBA00022737"/>
    </source>
</evidence>
<keyword evidence="8" id="KW-1185">Reference proteome</keyword>
<evidence type="ECO:0000313" key="8">
    <source>
        <dbReference type="Proteomes" id="UP000245119"/>
    </source>
</evidence>
<evidence type="ECO:0000313" key="7">
    <source>
        <dbReference type="EMBL" id="PVD38514.1"/>
    </source>
</evidence>
<evidence type="ECO:0000256" key="3">
    <source>
        <dbReference type="PROSITE-ProRule" id="PRU00023"/>
    </source>
</evidence>
<evidence type="ECO:0000256" key="2">
    <source>
        <dbReference type="ARBA" id="ARBA00023043"/>
    </source>
</evidence>
<feature type="compositionally biased region" description="Basic and acidic residues" evidence="5">
    <location>
        <begin position="819"/>
        <end position="842"/>
    </location>
</feature>
<dbReference type="PRINTS" id="PR01415">
    <property type="entry name" value="ANKYRIN"/>
</dbReference>
<dbReference type="AlphaFoldDB" id="A0A2T7PYL9"/>
<dbReference type="PROSITE" id="PS50095">
    <property type="entry name" value="PLAT"/>
    <property type="match status" value="1"/>
</dbReference>
<evidence type="ECO:0000256" key="5">
    <source>
        <dbReference type="SAM" id="MobiDB-lite"/>
    </source>
</evidence>
<evidence type="ECO:0000259" key="6">
    <source>
        <dbReference type="PROSITE" id="PS50095"/>
    </source>
</evidence>
<feature type="repeat" description="ANK" evidence="3">
    <location>
        <begin position="638"/>
        <end position="664"/>
    </location>
</feature>
<dbReference type="InterPro" id="IPR002110">
    <property type="entry name" value="Ankyrin_rpt"/>
</dbReference>
<dbReference type="InterPro" id="IPR001024">
    <property type="entry name" value="PLAT/LH2_dom"/>
</dbReference>
<feature type="compositionally biased region" description="Basic and acidic residues" evidence="5">
    <location>
        <begin position="439"/>
        <end position="457"/>
    </location>
</feature>
<dbReference type="PANTHER" id="PTHR24198:SF165">
    <property type="entry name" value="ANKYRIN REPEAT-CONTAINING PROTEIN-RELATED"/>
    <property type="match status" value="1"/>
</dbReference>
<dbReference type="Gene3D" id="2.40.180.10">
    <property type="entry name" value="Catalase core domain"/>
    <property type="match status" value="1"/>
</dbReference>
<protein>
    <recommendedName>
        <fullName evidence="6">PLAT domain-containing protein</fullName>
    </recommendedName>
</protein>
<feature type="region of interest" description="Disordered" evidence="5">
    <location>
        <begin position="214"/>
        <end position="289"/>
    </location>
</feature>
<reference evidence="7 8" key="1">
    <citation type="submission" date="2018-04" db="EMBL/GenBank/DDBJ databases">
        <title>The genome of golden apple snail Pomacea canaliculata provides insight into stress tolerance and invasive adaptation.</title>
        <authorList>
            <person name="Liu C."/>
            <person name="Liu B."/>
            <person name="Ren Y."/>
            <person name="Zhang Y."/>
            <person name="Wang H."/>
            <person name="Li S."/>
            <person name="Jiang F."/>
            <person name="Yin L."/>
            <person name="Zhang G."/>
            <person name="Qian W."/>
            <person name="Fan W."/>
        </authorList>
    </citation>
    <scope>NUCLEOTIDE SEQUENCE [LARGE SCALE GENOMIC DNA]</scope>
    <source>
        <strain evidence="7">SZHN2017</strain>
        <tissue evidence="7">Muscle</tissue>
    </source>
</reference>
<feature type="compositionally biased region" description="Basic and acidic residues" evidence="5">
    <location>
        <begin position="545"/>
        <end position="563"/>
    </location>
</feature>
<dbReference type="OrthoDB" id="19174at2759"/>
<gene>
    <name evidence="7" type="ORF">C0Q70_01129</name>
</gene>
<accession>A0A2T7PYL9</accession>
<feature type="repeat" description="ANK" evidence="3">
    <location>
        <begin position="705"/>
        <end position="737"/>
    </location>
</feature>
<dbReference type="SUPFAM" id="SSF49723">
    <property type="entry name" value="Lipase/lipooxygenase domain (PLAT/LH2 domain)"/>
    <property type="match status" value="1"/>
</dbReference>
<comment type="caution">
    <text evidence="7">The sequence shown here is derived from an EMBL/GenBank/DDBJ whole genome shotgun (WGS) entry which is preliminary data.</text>
</comment>
<dbReference type="CDD" id="cd01756">
    <property type="entry name" value="PLAT_repeat"/>
    <property type="match status" value="1"/>
</dbReference>
<dbReference type="Gene3D" id="1.25.40.20">
    <property type="entry name" value="Ankyrin repeat-containing domain"/>
    <property type="match status" value="1"/>
</dbReference>
<dbReference type="SMART" id="SM00248">
    <property type="entry name" value="ANK"/>
    <property type="match status" value="4"/>
</dbReference>
<evidence type="ECO:0000256" key="4">
    <source>
        <dbReference type="PROSITE-ProRule" id="PRU00152"/>
    </source>
</evidence>
<feature type="compositionally biased region" description="Basic and acidic residues" evidence="5">
    <location>
        <begin position="585"/>
        <end position="600"/>
    </location>
</feature>
<feature type="repeat" description="ANK" evidence="3">
    <location>
        <begin position="672"/>
        <end position="704"/>
    </location>
</feature>